<protein>
    <submittedName>
        <fullName evidence="1">Uncharacterized protein</fullName>
    </submittedName>
</protein>
<reference evidence="1" key="2">
    <citation type="journal article" date="2015" name="Data Brief">
        <title>Shoot transcriptome of the giant reed, Arundo donax.</title>
        <authorList>
            <person name="Barrero R.A."/>
            <person name="Guerrero F.D."/>
            <person name="Moolhuijzen P."/>
            <person name="Goolsby J.A."/>
            <person name="Tidwell J."/>
            <person name="Bellgard S.E."/>
            <person name="Bellgard M.I."/>
        </authorList>
    </citation>
    <scope>NUCLEOTIDE SEQUENCE</scope>
    <source>
        <tissue evidence="1">Shoot tissue taken approximately 20 cm above the soil surface</tissue>
    </source>
</reference>
<sequence length="42" mass="4971">MARFVTTVHFHHCHWAMMPRIGTYAICDYQELPSFIVCLIKC</sequence>
<evidence type="ECO:0000313" key="1">
    <source>
        <dbReference type="EMBL" id="JAD64436.1"/>
    </source>
</evidence>
<name>A0A0A9QDS2_ARUDO</name>
<proteinExistence type="predicted"/>
<accession>A0A0A9QDS2</accession>
<organism evidence="1">
    <name type="scientific">Arundo donax</name>
    <name type="common">Giant reed</name>
    <name type="synonym">Donax arundinaceus</name>
    <dbReference type="NCBI Taxonomy" id="35708"/>
    <lineage>
        <taxon>Eukaryota</taxon>
        <taxon>Viridiplantae</taxon>
        <taxon>Streptophyta</taxon>
        <taxon>Embryophyta</taxon>
        <taxon>Tracheophyta</taxon>
        <taxon>Spermatophyta</taxon>
        <taxon>Magnoliopsida</taxon>
        <taxon>Liliopsida</taxon>
        <taxon>Poales</taxon>
        <taxon>Poaceae</taxon>
        <taxon>PACMAD clade</taxon>
        <taxon>Arundinoideae</taxon>
        <taxon>Arundineae</taxon>
        <taxon>Arundo</taxon>
    </lineage>
</organism>
<reference evidence="1" key="1">
    <citation type="submission" date="2014-09" db="EMBL/GenBank/DDBJ databases">
        <authorList>
            <person name="Magalhaes I.L.F."/>
            <person name="Oliveira U."/>
            <person name="Santos F.R."/>
            <person name="Vidigal T.H.D.A."/>
            <person name="Brescovit A.D."/>
            <person name="Santos A.J."/>
        </authorList>
    </citation>
    <scope>NUCLEOTIDE SEQUENCE</scope>
    <source>
        <tissue evidence="1">Shoot tissue taken approximately 20 cm above the soil surface</tissue>
    </source>
</reference>
<dbReference type="EMBL" id="GBRH01233459">
    <property type="protein sequence ID" value="JAD64436.1"/>
    <property type="molecule type" value="Transcribed_RNA"/>
</dbReference>
<dbReference type="AlphaFoldDB" id="A0A0A9QDS2"/>